<dbReference type="EC" id="4.2.1.93" evidence="6"/>
<comment type="cofactor">
    <cofactor evidence="6">
        <name>Mg(2+)</name>
        <dbReference type="ChEBI" id="CHEBI:18420"/>
    </cofactor>
</comment>
<dbReference type="PROSITE" id="PS51383">
    <property type="entry name" value="YJEF_C_3"/>
    <property type="match status" value="1"/>
</dbReference>
<feature type="binding site" evidence="6">
    <location>
        <position position="276"/>
    </location>
    <ligand>
        <name>(6S)-NADPHX</name>
        <dbReference type="ChEBI" id="CHEBI:64076"/>
    </ligand>
</feature>
<evidence type="ECO:0000256" key="7">
    <source>
        <dbReference type="SAM" id="MobiDB-lite"/>
    </source>
</evidence>
<comment type="function">
    <text evidence="6">Catalyzes the dehydration of the S-form of NAD(P)HX at the expense of ATP, which is converted to ADP. Together with NAD(P)HX epimerase, which catalyzes the epimerization of the S- and R-forms, the enzyme allows the repair of both epimers of NAD(P)HX, a damaged form of NAD(P)H that is a result of enzymatic or heat-dependent hydration.</text>
</comment>
<evidence type="ECO:0000313" key="9">
    <source>
        <dbReference type="EMBL" id="EWM26476.1"/>
    </source>
</evidence>
<dbReference type="OrthoDB" id="8110916at2759"/>
<evidence type="ECO:0000313" key="10">
    <source>
        <dbReference type="Proteomes" id="UP000019335"/>
    </source>
</evidence>
<evidence type="ECO:0000256" key="3">
    <source>
        <dbReference type="ARBA" id="ARBA00022857"/>
    </source>
</evidence>
<comment type="catalytic activity">
    <reaction evidence="6">
        <text>(6S)-NADPHX + ATP = ADP + phosphate + NADPH + H(+)</text>
        <dbReference type="Rhea" id="RHEA:32231"/>
        <dbReference type="ChEBI" id="CHEBI:15378"/>
        <dbReference type="ChEBI" id="CHEBI:30616"/>
        <dbReference type="ChEBI" id="CHEBI:43474"/>
        <dbReference type="ChEBI" id="CHEBI:57783"/>
        <dbReference type="ChEBI" id="CHEBI:64076"/>
        <dbReference type="ChEBI" id="CHEBI:456216"/>
        <dbReference type="EC" id="4.2.1.93"/>
    </reaction>
</comment>
<feature type="domain" description="YjeF C-terminal" evidence="8">
    <location>
        <begin position="142"/>
        <end position="512"/>
    </location>
</feature>
<dbReference type="Gene3D" id="3.40.1190.20">
    <property type="match status" value="1"/>
</dbReference>
<keyword evidence="3" id="KW-0521">NADP</keyword>
<dbReference type="InterPro" id="IPR000631">
    <property type="entry name" value="CARKD"/>
</dbReference>
<keyword evidence="10" id="KW-1185">Reference proteome</keyword>
<feature type="binding site" evidence="6">
    <location>
        <begin position="335"/>
        <end position="341"/>
    </location>
    <ligand>
        <name>(6S)-NADPHX</name>
        <dbReference type="ChEBI" id="CHEBI:64076"/>
    </ligand>
</feature>
<evidence type="ECO:0000259" key="8">
    <source>
        <dbReference type="PROSITE" id="PS51383"/>
    </source>
</evidence>
<keyword evidence="1 6" id="KW-0547">Nucleotide-binding</keyword>
<evidence type="ECO:0000256" key="1">
    <source>
        <dbReference type="ARBA" id="ARBA00022741"/>
    </source>
</evidence>
<evidence type="ECO:0000256" key="2">
    <source>
        <dbReference type="ARBA" id="ARBA00022840"/>
    </source>
</evidence>
<evidence type="ECO:0000256" key="4">
    <source>
        <dbReference type="ARBA" id="ARBA00023027"/>
    </source>
</evidence>
<comment type="caution">
    <text evidence="9">The sequence shown here is derived from an EMBL/GenBank/DDBJ whole genome shotgun (WGS) entry which is preliminary data.</text>
</comment>
<reference evidence="9 10" key="1">
    <citation type="journal article" date="2014" name="Mol. Plant">
        <title>Chromosome Scale Genome Assembly and Transcriptome Profiling of Nannochloropsis gaditana in Nitrogen Depletion.</title>
        <authorList>
            <person name="Corteggiani Carpinelli E."/>
            <person name="Telatin A."/>
            <person name="Vitulo N."/>
            <person name="Forcato C."/>
            <person name="D'Angelo M."/>
            <person name="Schiavon R."/>
            <person name="Vezzi A."/>
            <person name="Giacometti G.M."/>
            <person name="Morosinotto T."/>
            <person name="Valle G."/>
        </authorList>
    </citation>
    <scope>NUCLEOTIDE SEQUENCE [LARGE SCALE GENOMIC DNA]</scope>
    <source>
        <strain evidence="9 10">B-31</strain>
    </source>
</reference>
<comment type="catalytic activity">
    <reaction evidence="6">
        <text>(6S)-NADHX + ATP = ADP + phosphate + NADH + H(+)</text>
        <dbReference type="Rhea" id="RHEA:19017"/>
        <dbReference type="ChEBI" id="CHEBI:15378"/>
        <dbReference type="ChEBI" id="CHEBI:30616"/>
        <dbReference type="ChEBI" id="CHEBI:43474"/>
        <dbReference type="ChEBI" id="CHEBI:57945"/>
        <dbReference type="ChEBI" id="CHEBI:64074"/>
        <dbReference type="ChEBI" id="CHEBI:456216"/>
        <dbReference type="EC" id="4.2.1.93"/>
    </reaction>
</comment>
<dbReference type="GO" id="GO:0110051">
    <property type="term" value="P:metabolite repair"/>
    <property type="evidence" value="ECO:0007669"/>
    <property type="project" value="TreeGrafter"/>
</dbReference>
<evidence type="ECO:0000256" key="6">
    <source>
        <dbReference type="HAMAP-Rule" id="MF_03157"/>
    </source>
</evidence>
<keyword evidence="5 6" id="KW-0456">Lyase</keyword>
<dbReference type="CDD" id="cd01171">
    <property type="entry name" value="YXKO-related"/>
    <property type="match status" value="1"/>
</dbReference>
<dbReference type="HAMAP" id="MF_01965">
    <property type="entry name" value="NADHX_dehydratase"/>
    <property type="match status" value="1"/>
</dbReference>
<evidence type="ECO:0000256" key="5">
    <source>
        <dbReference type="ARBA" id="ARBA00023239"/>
    </source>
</evidence>
<dbReference type="SUPFAM" id="SSF53613">
    <property type="entry name" value="Ribokinase-like"/>
    <property type="match status" value="1"/>
</dbReference>
<feature type="binding site" evidence="6">
    <location>
        <begin position="385"/>
        <end position="389"/>
    </location>
    <ligand>
        <name>ATP</name>
        <dbReference type="ChEBI" id="CHEBI:30616"/>
    </ligand>
</feature>
<keyword evidence="6" id="KW-0597">Phosphoprotein</keyword>
<dbReference type="InterPro" id="IPR029056">
    <property type="entry name" value="Ribokinase-like"/>
</dbReference>
<accession>W7U0Q1</accession>
<name>W7U0Q1_9STRA</name>
<dbReference type="EMBL" id="AZIL01000644">
    <property type="protein sequence ID" value="EWM26476.1"/>
    <property type="molecule type" value="Genomic_DNA"/>
</dbReference>
<comment type="similarity">
    <text evidence="6">Belongs to the NnrD/CARKD family.</text>
</comment>
<dbReference type="AlphaFoldDB" id="W7U0Q1"/>
<dbReference type="Proteomes" id="UP000019335">
    <property type="component" value="Chromosome 8"/>
</dbReference>
<dbReference type="Pfam" id="PF01256">
    <property type="entry name" value="Carb_kinase"/>
    <property type="match status" value="1"/>
</dbReference>
<dbReference type="GO" id="GO:0046496">
    <property type="term" value="P:nicotinamide nucleotide metabolic process"/>
    <property type="evidence" value="ECO:0007669"/>
    <property type="project" value="UniProtKB-UniRule"/>
</dbReference>
<sequence>MRSFLGRFSNIFPHPIRLHHPTASDTHLEPPSKATGVPWLMPPPPFLRPPTFLPALSHSTKRGVSLRFLPLAITAFTTFFGSMSCKSGSSGRGAALSDGRGQGVAAASIHNAASYSQSDAGGSSSPIAPGRALCLNHSAGSDIGTIKRLIPALTHTARKGQMGRVGLLGGSADFTGAPFYAGMAGLKVGGDLCYIFTAEEASGPLKAYSPELMVTPVYSAKSLGVGFAGDLEGEEDGSSDAARSAEHKAKEKQVARMVQRVTPFFPKLHVLVVGPGLGRDPWIMEATRRILVEAKTHALPLVIDADGLWLVAHSPEILQDYPEGDDGGGVVVTPNLIEFARLQAGLTGASVAEATPPAVPFQHTDVIAVAKALGGKAGRVTVCLKGREDIVADRERWLVVTEEGARRRSGGLGDILAGTTGVLLHWSHLAMQEQAHGGAVKAERSERGSEGKGAQSGEESTCQIDPRDRVLWACAGASLIARRASRRAFEEHRRSMTAPDVLAHLGPVLEELSPTDIKEP</sequence>
<gene>
    <name evidence="9" type="ORF">Naga_100045g11</name>
</gene>
<feature type="binding site" evidence="6">
    <location>
        <position position="414"/>
    </location>
    <ligand>
        <name>(6S)-NADPHX</name>
        <dbReference type="ChEBI" id="CHEBI:64076"/>
    </ligand>
</feature>
<dbReference type="PANTHER" id="PTHR12592:SF0">
    <property type="entry name" value="ATP-DEPENDENT (S)-NAD(P)H-HYDRATE DEHYDRATASE"/>
    <property type="match status" value="1"/>
</dbReference>
<keyword evidence="2 6" id="KW-0067">ATP-binding</keyword>
<feature type="region of interest" description="Disordered" evidence="7">
    <location>
        <begin position="435"/>
        <end position="462"/>
    </location>
</feature>
<feature type="binding site" evidence="6">
    <location>
        <begin position="404"/>
        <end position="413"/>
    </location>
    <ligand>
        <name>ATP</name>
        <dbReference type="ChEBI" id="CHEBI:30616"/>
    </ligand>
</feature>
<keyword evidence="4 6" id="KW-0520">NAD</keyword>
<dbReference type="PANTHER" id="PTHR12592">
    <property type="entry name" value="ATP-DEPENDENT (S)-NAD(P)H-HYDRATE DEHYDRATASE FAMILY MEMBER"/>
    <property type="match status" value="1"/>
</dbReference>
<organism evidence="9 10">
    <name type="scientific">Nannochloropsis gaditana</name>
    <dbReference type="NCBI Taxonomy" id="72520"/>
    <lineage>
        <taxon>Eukaryota</taxon>
        <taxon>Sar</taxon>
        <taxon>Stramenopiles</taxon>
        <taxon>Ochrophyta</taxon>
        <taxon>Eustigmatophyceae</taxon>
        <taxon>Eustigmatales</taxon>
        <taxon>Monodopsidaceae</taxon>
        <taxon>Nannochloropsis</taxon>
    </lineage>
</organism>
<proteinExistence type="inferred from homology"/>
<feature type="compositionally biased region" description="Basic and acidic residues" evidence="7">
    <location>
        <begin position="441"/>
        <end position="450"/>
    </location>
</feature>
<protein>
    <recommendedName>
        <fullName evidence="6">ATP-dependent (S)-NAD(P)H-hydrate dehydratase</fullName>
        <ecNumber evidence="6">4.2.1.93</ecNumber>
    </recommendedName>
    <alternativeName>
        <fullName evidence="6">ATP-dependent NAD(P)HX dehydratase</fullName>
    </alternativeName>
</protein>
<dbReference type="GO" id="GO:0005524">
    <property type="term" value="F:ATP binding"/>
    <property type="evidence" value="ECO:0007669"/>
    <property type="project" value="UniProtKB-KW"/>
</dbReference>
<dbReference type="GO" id="GO:0047453">
    <property type="term" value="F:ATP-dependent NAD(P)H-hydrate dehydratase activity"/>
    <property type="evidence" value="ECO:0007669"/>
    <property type="project" value="UniProtKB-UniRule"/>
</dbReference>